<protein>
    <submittedName>
        <fullName evidence="2">Uncharacterized protein</fullName>
    </submittedName>
</protein>
<proteinExistence type="predicted"/>
<evidence type="ECO:0000313" key="2">
    <source>
        <dbReference type="EMBL" id="GLS02624.1"/>
    </source>
</evidence>
<dbReference type="EMBL" id="BSOY01000084">
    <property type="protein sequence ID" value="GLS02624.1"/>
    <property type="molecule type" value="Genomic_DNA"/>
</dbReference>
<gene>
    <name evidence="2" type="ORF">GCM10007859_26530</name>
</gene>
<feature type="region of interest" description="Disordered" evidence="1">
    <location>
        <begin position="158"/>
        <end position="188"/>
    </location>
</feature>
<comment type="caution">
    <text evidence="2">The sequence shown here is derived from an EMBL/GenBank/DDBJ whole genome shotgun (WGS) entry which is preliminary data.</text>
</comment>
<organism evidence="2 3">
    <name type="scientific">Brevundimonas denitrificans</name>
    <dbReference type="NCBI Taxonomy" id="1443434"/>
    <lineage>
        <taxon>Bacteria</taxon>
        <taxon>Pseudomonadati</taxon>
        <taxon>Pseudomonadota</taxon>
        <taxon>Alphaproteobacteria</taxon>
        <taxon>Caulobacterales</taxon>
        <taxon>Caulobacteraceae</taxon>
        <taxon>Brevundimonas</taxon>
    </lineage>
</organism>
<keyword evidence="3" id="KW-1185">Reference proteome</keyword>
<evidence type="ECO:0000256" key="1">
    <source>
        <dbReference type="SAM" id="MobiDB-lite"/>
    </source>
</evidence>
<dbReference type="Proteomes" id="UP001156921">
    <property type="component" value="Unassembled WGS sequence"/>
</dbReference>
<sequence length="188" mass="21122">MVGLGKKNSGKQLTSHLRQLYARLGGELRWIENPPKLRQKKWRGGEAFAAEAGGRETRAEEIREALPHIVYVIQMFDPEWDPAREKLIRPLRRGPNRPPHGWADAAYDVLRETGDWLTVREMLDRVVERHDLSVDDGPAYVQAYGAINAALQRAQGGLVNDGGQPPRWTLKSQLRGNEPASAVGEGDW</sequence>
<reference evidence="3" key="1">
    <citation type="journal article" date="2019" name="Int. J. Syst. Evol. Microbiol.">
        <title>The Global Catalogue of Microorganisms (GCM) 10K type strain sequencing project: providing services to taxonomists for standard genome sequencing and annotation.</title>
        <authorList>
            <consortium name="The Broad Institute Genomics Platform"/>
            <consortium name="The Broad Institute Genome Sequencing Center for Infectious Disease"/>
            <person name="Wu L."/>
            <person name="Ma J."/>
        </authorList>
    </citation>
    <scope>NUCLEOTIDE SEQUENCE [LARGE SCALE GENOMIC DNA]</scope>
    <source>
        <strain evidence="3">NBRC 110107</strain>
    </source>
</reference>
<name>A0ABQ6BLV1_9CAUL</name>
<evidence type="ECO:0000313" key="3">
    <source>
        <dbReference type="Proteomes" id="UP001156921"/>
    </source>
</evidence>
<accession>A0ABQ6BLV1</accession>